<protein>
    <submittedName>
        <fullName evidence="1">Uncharacterized protein</fullName>
    </submittedName>
</protein>
<proteinExistence type="predicted"/>
<dbReference type="AlphaFoldDB" id="A0A1H5BZ21"/>
<dbReference type="EMBL" id="FNSO01000004">
    <property type="protein sequence ID" value="SED59354.1"/>
    <property type="molecule type" value="Genomic_DNA"/>
</dbReference>
<dbReference type="RefSeq" id="WP_091317787.1">
    <property type="nucleotide sequence ID" value="NZ_FNSO01000004.1"/>
</dbReference>
<keyword evidence="2" id="KW-1185">Reference proteome</keyword>
<organism evidence="1 2">
    <name type="scientific">Amycolatopsis tolypomycina</name>
    <dbReference type="NCBI Taxonomy" id="208445"/>
    <lineage>
        <taxon>Bacteria</taxon>
        <taxon>Bacillati</taxon>
        <taxon>Actinomycetota</taxon>
        <taxon>Actinomycetes</taxon>
        <taxon>Pseudonocardiales</taxon>
        <taxon>Pseudonocardiaceae</taxon>
        <taxon>Amycolatopsis</taxon>
    </lineage>
</organism>
<dbReference type="Proteomes" id="UP000199622">
    <property type="component" value="Unassembled WGS sequence"/>
</dbReference>
<reference evidence="2" key="1">
    <citation type="submission" date="2016-10" db="EMBL/GenBank/DDBJ databases">
        <authorList>
            <person name="Varghese N."/>
            <person name="Submissions S."/>
        </authorList>
    </citation>
    <scope>NUCLEOTIDE SEQUENCE [LARGE SCALE GENOMIC DNA]</scope>
    <source>
        <strain evidence="2">DSM 44544</strain>
    </source>
</reference>
<dbReference type="OrthoDB" id="3621338at2"/>
<evidence type="ECO:0000313" key="1">
    <source>
        <dbReference type="EMBL" id="SED59354.1"/>
    </source>
</evidence>
<accession>A0A1H5BZ21</accession>
<dbReference type="STRING" id="208445.SAMN04489727_8504"/>
<sequence>MLTAISAAVIAAVASLAGVTLGALVEPLKLNAARRAKLRQERADRCAGFIEAAVRARQHIVDLNVTHRRRELAEDAIEGDAEREVAYEEAYYTARAQMRSFYGLLVMSGPDELVEQAKVLRRKEMELHEMRRELDADRKFDQRYLPAAVIRATGDFDRAIEEFALVARKHTS</sequence>
<gene>
    <name evidence="1" type="ORF">SAMN04489727_8504</name>
</gene>
<name>A0A1H5BZ21_9PSEU</name>
<evidence type="ECO:0000313" key="2">
    <source>
        <dbReference type="Proteomes" id="UP000199622"/>
    </source>
</evidence>